<dbReference type="Pfam" id="PF13305">
    <property type="entry name" value="TetR_C_33"/>
    <property type="match status" value="1"/>
</dbReference>
<dbReference type="STRING" id="1003.SAMN04488541_102912"/>
<evidence type="ECO:0000256" key="2">
    <source>
        <dbReference type="ARBA" id="ARBA00023125"/>
    </source>
</evidence>
<dbReference type="EMBL" id="FONY01000029">
    <property type="protein sequence ID" value="SFF37587.1"/>
    <property type="molecule type" value="Genomic_DNA"/>
</dbReference>
<keyword evidence="7" id="KW-1185">Reference proteome</keyword>
<dbReference type="InterPro" id="IPR025996">
    <property type="entry name" value="MT1864/Rv1816-like_C"/>
</dbReference>
<evidence type="ECO:0000256" key="1">
    <source>
        <dbReference type="ARBA" id="ARBA00023015"/>
    </source>
</evidence>
<dbReference type="PANTHER" id="PTHR43479:SF11">
    <property type="entry name" value="ACREF_ENVCD OPERON REPRESSOR-RELATED"/>
    <property type="match status" value="1"/>
</dbReference>
<dbReference type="PRINTS" id="PR00455">
    <property type="entry name" value="HTHTETR"/>
</dbReference>
<protein>
    <submittedName>
        <fullName evidence="6">DNA-binding transcriptional regulator, AcrR family</fullName>
    </submittedName>
</protein>
<dbReference type="InterPro" id="IPR050624">
    <property type="entry name" value="HTH-type_Tx_Regulator"/>
</dbReference>
<dbReference type="PANTHER" id="PTHR43479">
    <property type="entry name" value="ACREF/ENVCD OPERON REPRESSOR-RELATED"/>
    <property type="match status" value="1"/>
</dbReference>
<gene>
    <name evidence="6" type="ORF">SAMN04488541_102912</name>
</gene>
<evidence type="ECO:0000259" key="5">
    <source>
        <dbReference type="PROSITE" id="PS50977"/>
    </source>
</evidence>
<keyword evidence="1" id="KW-0805">Transcription regulation</keyword>
<dbReference type="InterPro" id="IPR009057">
    <property type="entry name" value="Homeodomain-like_sf"/>
</dbReference>
<accession>A0A1I2I8Z6</accession>
<feature type="domain" description="HTH tetR-type" evidence="5">
    <location>
        <begin position="12"/>
        <end position="72"/>
    </location>
</feature>
<dbReference type="GO" id="GO:0003677">
    <property type="term" value="F:DNA binding"/>
    <property type="evidence" value="ECO:0007669"/>
    <property type="project" value="UniProtKB-UniRule"/>
</dbReference>
<dbReference type="PROSITE" id="PS50977">
    <property type="entry name" value="HTH_TETR_2"/>
    <property type="match status" value="1"/>
</dbReference>
<dbReference type="RefSeq" id="WP_091548260.1">
    <property type="nucleotide sequence ID" value="NZ_FONY01000029.1"/>
</dbReference>
<proteinExistence type="predicted"/>
<keyword evidence="2 4" id="KW-0238">DNA-binding</keyword>
<evidence type="ECO:0000256" key="4">
    <source>
        <dbReference type="PROSITE-ProRule" id="PRU00335"/>
    </source>
</evidence>
<dbReference type="AlphaFoldDB" id="A0A1I2I8Z6"/>
<sequence>MGVLARKEREKLELRNQILEAATELFLKEGFDKTSIRSIAEKIEYSPATIYLYFKDKNEIFRAIHDKGFDMFFAKLSESQKIENPYMRLRRMGDLYLEFAFEHREFYDLMFVMRAPIEARNENGNIDWVCGMRSFKLLQDTIVECMEKGYMRKMDLDVAAVTISSLMHGMASLYIRERLVMYDQNILPYLFRDAMDNLMQVFKANPMTSSFTEN</sequence>
<feature type="DNA-binding region" description="H-T-H motif" evidence="4">
    <location>
        <begin position="35"/>
        <end position="54"/>
    </location>
</feature>
<dbReference type="SUPFAM" id="SSF48498">
    <property type="entry name" value="Tetracyclin repressor-like, C-terminal domain"/>
    <property type="match status" value="1"/>
</dbReference>
<evidence type="ECO:0000313" key="7">
    <source>
        <dbReference type="Proteomes" id="UP000199513"/>
    </source>
</evidence>
<name>A0A1I2I8Z6_9BACT</name>
<organism evidence="6 7">
    <name type="scientific">Thermoflexibacter ruber</name>
    <dbReference type="NCBI Taxonomy" id="1003"/>
    <lineage>
        <taxon>Bacteria</taxon>
        <taxon>Pseudomonadati</taxon>
        <taxon>Bacteroidota</taxon>
        <taxon>Cytophagia</taxon>
        <taxon>Cytophagales</taxon>
        <taxon>Thermoflexibacteraceae</taxon>
        <taxon>Thermoflexibacter</taxon>
    </lineage>
</organism>
<reference evidence="6 7" key="1">
    <citation type="submission" date="2016-10" db="EMBL/GenBank/DDBJ databases">
        <authorList>
            <person name="de Groot N.N."/>
        </authorList>
    </citation>
    <scope>NUCLEOTIDE SEQUENCE [LARGE SCALE GENOMIC DNA]</scope>
    <source>
        <strain>GEY</strain>
        <strain evidence="7">DSM 9560</strain>
    </source>
</reference>
<dbReference type="Pfam" id="PF00440">
    <property type="entry name" value="TetR_N"/>
    <property type="match status" value="1"/>
</dbReference>
<dbReference type="SUPFAM" id="SSF46689">
    <property type="entry name" value="Homeodomain-like"/>
    <property type="match status" value="1"/>
</dbReference>
<dbReference type="Gene3D" id="1.10.357.10">
    <property type="entry name" value="Tetracycline Repressor, domain 2"/>
    <property type="match status" value="1"/>
</dbReference>
<dbReference type="InterPro" id="IPR001647">
    <property type="entry name" value="HTH_TetR"/>
</dbReference>
<evidence type="ECO:0000313" key="6">
    <source>
        <dbReference type="EMBL" id="SFF37587.1"/>
    </source>
</evidence>
<dbReference type="Proteomes" id="UP000199513">
    <property type="component" value="Unassembled WGS sequence"/>
</dbReference>
<evidence type="ECO:0000256" key="3">
    <source>
        <dbReference type="ARBA" id="ARBA00023163"/>
    </source>
</evidence>
<dbReference type="InterPro" id="IPR036271">
    <property type="entry name" value="Tet_transcr_reg_TetR-rel_C_sf"/>
</dbReference>
<keyword evidence="3" id="KW-0804">Transcription</keyword>
<dbReference type="OrthoDB" id="594604at2"/>